<dbReference type="SUPFAM" id="SSF117856">
    <property type="entry name" value="AF0104/ALDC/Ptd012-like"/>
    <property type="match status" value="1"/>
</dbReference>
<feature type="compositionally biased region" description="Polar residues" evidence="5">
    <location>
        <begin position="45"/>
        <end position="56"/>
    </location>
</feature>
<proteinExistence type="predicted"/>
<feature type="region of interest" description="Disordered" evidence="5">
    <location>
        <begin position="78"/>
        <end position="156"/>
    </location>
</feature>
<comment type="domain">
    <text evidence="4">The PPC domain mediates interactions between AHL proteins.</text>
</comment>
<dbReference type="FunFam" id="3.30.1330.80:FF:000003">
    <property type="entry name" value="AT-hook motif nuclear-localized protein 1-like"/>
    <property type="match status" value="1"/>
</dbReference>
<dbReference type="CDD" id="cd11378">
    <property type="entry name" value="DUF296"/>
    <property type="match status" value="1"/>
</dbReference>
<feature type="region of interest" description="Disordered" evidence="5">
    <location>
        <begin position="301"/>
        <end position="340"/>
    </location>
</feature>
<dbReference type="GeneID" id="103710312"/>
<keyword evidence="4" id="KW-0805">Transcription regulation</keyword>
<organism evidence="8 9">
    <name type="scientific">Phoenix dactylifera</name>
    <name type="common">Date palm</name>
    <dbReference type="NCBI Taxonomy" id="42345"/>
    <lineage>
        <taxon>Eukaryota</taxon>
        <taxon>Viridiplantae</taxon>
        <taxon>Streptophyta</taxon>
        <taxon>Embryophyta</taxon>
        <taxon>Tracheophyta</taxon>
        <taxon>Spermatophyta</taxon>
        <taxon>Magnoliopsida</taxon>
        <taxon>Liliopsida</taxon>
        <taxon>Arecaceae</taxon>
        <taxon>Coryphoideae</taxon>
        <taxon>Phoeniceae</taxon>
        <taxon>Phoenix</taxon>
    </lineage>
</organism>
<comment type="subcellular location">
    <subcellularLocation>
        <location evidence="2 4">Nucleus</location>
    </subcellularLocation>
</comment>
<keyword evidence="4" id="KW-0238">DNA-binding</keyword>
<gene>
    <name evidence="9" type="primary">LOC103710312</name>
</gene>
<evidence type="ECO:0000313" key="9">
    <source>
        <dbReference type="RefSeq" id="XP_008794202.1"/>
    </source>
</evidence>
<keyword evidence="6" id="KW-0812">Transmembrane</keyword>
<evidence type="ECO:0000256" key="3">
    <source>
        <dbReference type="ARBA" id="ARBA00023242"/>
    </source>
</evidence>
<dbReference type="InterPro" id="IPR039605">
    <property type="entry name" value="AHL"/>
</dbReference>
<dbReference type="KEGG" id="pda:103710312"/>
<dbReference type="InterPro" id="IPR005175">
    <property type="entry name" value="PPC_dom"/>
</dbReference>
<feature type="compositionally biased region" description="Gly residues" evidence="5">
    <location>
        <begin position="80"/>
        <end position="95"/>
    </location>
</feature>
<dbReference type="Gene3D" id="3.30.1330.80">
    <property type="entry name" value="Hypothetical protein, similar to alpha- acetolactate decarboxylase, domain 2"/>
    <property type="match status" value="1"/>
</dbReference>
<reference evidence="8" key="1">
    <citation type="journal article" date="2019" name="Nat. Commun.">
        <title>Genome-wide association mapping of date palm fruit traits.</title>
        <authorList>
            <person name="Hazzouri K.M."/>
            <person name="Gros-Balthazard M."/>
            <person name="Flowers J.M."/>
            <person name="Copetti D."/>
            <person name="Lemansour A."/>
            <person name="Lebrun M."/>
            <person name="Masmoudi K."/>
            <person name="Ferrand S."/>
            <person name="Dhar M.I."/>
            <person name="Fresquez Z.A."/>
            <person name="Rosas U."/>
            <person name="Zhang J."/>
            <person name="Talag J."/>
            <person name="Lee S."/>
            <person name="Kudrna D."/>
            <person name="Powell R.F."/>
            <person name="Leitch I.J."/>
            <person name="Krueger R.R."/>
            <person name="Wing R.A."/>
            <person name="Amiri K.M.A."/>
            <person name="Purugganan M.D."/>
        </authorList>
    </citation>
    <scope>NUCLEOTIDE SEQUENCE [LARGE SCALE GENOMIC DNA]</scope>
    <source>
        <strain evidence="8">cv. Khalas</strain>
    </source>
</reference>
<keyword evidence="8" id="KW-1185">Reference proteome</keyword>
<dbReference type="PANTHER" id="PTHR31500:SF9">
    <property type="entry name" value="AT-HOOK MOTIF NUCLEAR-LOCALIZED PROTEIN 9"/>
    <property type="match status" value="1"/>
</dbReference>
<name>A0A8B7C8V2_PHODC</name>
<dbReference type="AlphaFoldDB" id="A0A8B7C8V2"/>
<protein>
    <recommendedName>
        <fullName evidence="4">AT-hook motif nuclear-localized protein</fullName>
    </recommendedName>
</protein>
<dbReference type="PANTHER" id="PTHR31500">
    <property type="entry name" value="AT-HOOK MOTIF NUCLEAR-LOCALIZED PROTEIN 9"/>
    <property type="match status" value="1"/>
</dbReference>
<accession>A0A8B7C8V2</accession>
<dbReference type="RefSeq" id="XP_008794202.1">
    <property type="nucleotide sequence ID" value="XM_008795980.4"/>
</dbReference>
<dbReference type="Pfam" id="PF03479">
    <property type="entry name" value="PCC"/>
    <property type="match status" value="1"/>
</dbReference>
<evidence type="ECO:0000259" key="7">
    <source>
        <dbReference type="PROSITE" id="PS51742"/>
    </source>
</evidence>
<dbReference type="GO" id="GO:0003680">
    <property type="term" value="F:minor groove of adenine-thymine-rich DNA binding"/>
    <property type="evidence" value="ECO:0007669"/>
    <property type="project" value="UniProtKB-UniRule"/>
</dbReference>
<keyword evidence="4" id="KW-0804">Transcription</keyword>
<dbReference type="SMART" id="SM00384">
    <property type="entry name" value="AT_hook"/>
    <property type="match status" value="2"/>
</dbReference>
<keyword evidence="3 4" id="KW-0539">Nucleus</keyword>
<dbReference type="Proteomes" id="UP000228380">
    <property type="component" value="Chromosome 5"/>
</dbReference>
<evidence type="ECO:0000256" key="6">
    <source>
        <dbReference type="SAM" id="Phobius"/>
    </source>
</evidence>
<keyword evidence="6" id="KW-0472">Membrane</keyword>
<dbReference type="PRINTS" id="PR00929">
    <property type="entry name" value="ATHOOK"/>
</dbReference>
<feature type="compositionally biased region" description="Polar residues" evidence="5">
    <location>
        <begin position="316"/>
        <end position="331"/>
    </location>
</feature>
<evidence type="ECO:0000256" key="4">
    <source>
        <dbReference type="RuleBase" id="RU367031"/>
    </source>
</evidence>
<dbReference type="GO" id="GO:0005634">
    <property type="term" value="C:nucleus"/>
    <property type="evidence" value="ECO:0007669"/>
    <property type="project" value="UniProtKB-SubCell"/>
</dbReference>
<dbReference type="OrthoDB" id="688543at2759"/>
<sequence>MDGREGMAMSGPASYYIHRGIGGPAAVSQQPGLHGPPPGIRSMPNPGSTLAAQSSGMGVGAGPVGPAAFQVEPSPVISPLGGGGVGGGGHVGVGSGEPVKRKRGRPRKYGLDGTMALALSPISSATPPGSGMGSGSGSVAPTPKRGRGRPPGTGRKQQLALLGEWVAGSAGMGFTPHIITIAVGEDIASKIMSFSQLGPRAVCILSANGAVSTVTLRQPATSGGTVTYEGRFEILCLSGSYMLTDNGGSRSRSGGLSVSLSSPDGRVIGGGVGGLLIAATPVQVIVGSFIYGGSKMKSKTKTIQEPGVESDHSIGDRQTPSSTLPNQNLTPSVMGGWPGSRQIDIRNAHIDIDLTRG</sequence>
<evidence type="ECO:0000256" key="1">
    <source>
        <dbReference type="ARBA" id="ARBA00003687"/>
    </source>
</evidence>
<feature type="region of interest" description="Disordered" evidence="5">
    <location>
        <begin position="26"/>
        <end position="58"/>
    </location>
</feature>
<reference evidence="9" key="2">
    <citation type="submission" date="2025-08" db="UniProtKB">
        <authorList>
            <consortium name="RefSeq"/>
        </authorList>
    </citation>
    <scope>IDENTIFICATION</scope>
    <source>
        <tissue evidence="9">Young leaves</tissue>
    </source>
</reference>
<feature type="transmembrane region" description="Helical" evidence="6">
    <location>
        <begin position="267"/>
        <end position="291"/>
    </location>
</feature>
<comment type="function">
    <text evidence="1 4">Transcription factor that specifically binds AT-rich DNA sequences related to the nuclear matrix attachment regions (MARs).</text>
</comment>
<evidence type="ECO:0000256" key="2">
    <source>
        <dbReference type="ARBA" id="ARBA00004123"/>
    </source>
</evidence>
<feature type="domain" description="PPC" evidence="7">
    <location>
        <begin position="170"/>
        <end position="310"/>
    </location>
</feature>
<evidence type="ECO:0000313" key="8">
    <source>
        <dbReference type="Proteomes" id="UP000228380"/>
    </source>
</evidence>
<dbReference type="PROSITE" id="PS51742">
    <property type="entry name" value="PPC"/>
    <property type="match status" value="1"/>
</dbReference>
<keyword evidence="6" id="KW-1133">Transmembrane helix</keyword>
<evidence type="ECO:0000256" key="5">
    <source>
        <dbReference type="SAM" id="MobiDB-lite"/>
    </source>
</evidence>
<dbReference type="InterPro" id="IPR017956">
    <property type="entry name" value="AT_hook_DNA-bd_motif"/>
</dbReference>